<dbReference type="EMBL" id="JAJSOF020000031">
    <property type="protein sequence ID" value="KAJ4430911.1"/>
    <property type="molecule type" value="Genomic_DNA"/>
</dbReference>
<dbReference type="PROSITE" id="PS00798">
    <property type="entry name" value="ALDOKETO_REDUCTASE_1"/>
    <property type="match status" value="1"/>
</dbReference>
<dbReference type="PROSITE" id="PS00063">
    <property type="entry name" value="ALDOKETO_REDUCTASE_3"/>
    <property type="match status" value="1"/>
</dbReference>
<dbReference type="PROSITE" id="PS00062">
    <property type="entry name" value="ALDOKETO_REDUCTASE_2"/>
    <property type="match status" value="1"/>
</dbReference>
<feature type="domain" description="TTF-type" evidence="1">
    <location>
        <begin position="47"/>
        <end position="134"/>
    </location>
</feature>
<evidence type="ECO:0000313" key="3">
    <source>
        <dbReference type="Proteomes" id="UP001148838"/>
    </source>
</evidence>
<dbReference type="Pfam" id="PF03184">
    <property type="entry name" value="DDE_1"/>
    <property type="match status" value="1"/>
</dbReference>
<evidence type="ECO:0000259" key="1">
    <source>
        <dbReference type="SMART" id="SM00597"/>
    </source>
</evidence>
<comment type="caution">
    <text evidence="2">The sequence shown here is derived from an EMBL/GenBank/DDBJ whole genome shotgun (WGS) entry which is preliminary data.</text>
</comment>
<dbReference type="Pfam" id="PF14291">
    <property type="entry name" value="DUF4371"/>
    <property type="match status" value="1"/>
</dbReference>
<reference evidence="2 3" key="1">
    <citation type="journal article" date="2022" name="Allergy">
        <title>Genome assembly and annotation of Periplaneta americana reveal a comprehensive cockroach allergen profile.</title>
        <authorList>
            <person name="Wang L."/>
            <person name="Xiong Q."/>
            <person name="Saelim N."/>
            <person name="Wang L."/>
            <person name="Nong W."/>
            <person name="Wan A.T."/>
            <person name="Shi M."/>
            <person name="Liu X."/>
            <person name="Cao Q."/>
            <person name="Hui J.H.L."/>
            <person name="Sookrung N."/>
            <person name="Leung T.F."/>
            <person name="Tungtrongchitr A."/>
            <person name="Tsui S.K.W."/>
        </authorList>
    </citation>
    <scope>NUCLEOTIDE SEQUENCE [LARGE SCALE GENOMIC DNA]</scope>
    <source>
        <strain evidence="2">PWHHKU_190912</strain>
    </source>
</reference>
<dbReference type="InterPro" id="IPR004875">
    <property type="entry name" value="DDE_SF_endonuclease_dom"/>
</dbReference>
<dbReference type="SMART" id="SM00597">
    <property type="entry name" value="ZnF_TTF"/>
    <property type="match status" value="1"/>
</dbReference>
<name>A0ABQ8SB67_PERAM</name>
<dbReference type="PANTHER" id="PTHR11732">
    <property type="entry name" value="ALDO/KETO REDUCTASE"/>
    <property type="match status" value="1"/>
</dbReference>
<organism evidence="2 3">
    <name type="scientific">Periplaneta americana</name>
    <name type="common">American cockroach</name>
    <name type="synonym">Blatta americana</name>
    <dbReference type="NCBI Taxonomy" id="6978"/>
    <lineage>
        <taxon>Eukaryota</taxon>
        <taxon>Metazoa</taxon>
        <taxon>Ecdysozoa</taxon>
        <taxon>Arthropoda</taxon>
        <taxon>Hexapoda</taxon>
        <taxon>Insecta</taxon>
        <taxon>Pterygota</taxon>
        <taxon>Neoptera</taxon>
        <taxon>Polyneoptera</taxon>
        <taxon>Dictyoptera</taxon>
        <taxon>Blattodea</taxon>
        <taxon>Blattoidea</taxon>
        <taxon>Blattidae</taxon>
        <taxon>Blattinae</taxon>
        <taxon>Periplaneta</taxon>
    </lineage>
</organism>
<dbReference type="Proteomes" id="UP001148838">
    <property type="component" value="Unassembled WGS sequence"/>
</dbReference>
<dbReference type="Pfam" id="PF00248">
    <property type="entry name" value="Aldo_ket_red"/>
    <property type="match status" value="1"/>
</dbReference>
<keyword evidence="3" id="KW-1185">Reference proteome</keyword>
<dbReference type="InterPro" id="IPR036812">
    <property type="entry name" value="NAD(P)_OxRdtase_dom_sf"/>
</dbReference>
<dbReference type="InterPro" id="IPR008906">
    <property type="entry name" value="HATC_C_dom"/>
</dbReference>
<dbReference type="InterPro" id="IPR006580">
    <property type="entry name" value="Znf_TTF"/>
</dbReference>
<dbReference type="PRINTS" id="PR00069">
    <property type="entry name" value="ALDKETRDTASE"/>
</dbReference>
<dbReference type="InterPro" id="IPR012337">
    <property type="entry name" value="RNaseH-like_sf"/>
</dbReference>
<evidence type="ECO:0000313" key="2">
    <source>
        <dbReference type="EMBL" id="KAJ4430911.1"/>
    </source>
</evidence>
<gene>
    <name evidence="2" type="ORF">ANN_19503</name>
</gene>
<sequence length="1249" mass="141371">MFNSVQYLQSVQFSTLTIQEKCEIKCRGRCTPMLDIKQCSTSRQKEYTRKFNCDVYKKFVWLTGCDIKNALFCFPCLLFGGDSSWTQKGITDLRKLNEKINKHENSAIHINNTLNLAVLGKENIQESLSSAHTQAVEHHNNGVRKNREVLSRIIDCIKFCGTNELALRGHNKKIGSDNQGIFLNLVKYTSEIDSMFKSHLESSSPFKDLSKSIQNELLECILDVFREEILAEIEEAEFVSILADETTDVSENFQLAIAVRYCNKEGKAVERFWGFFNPTGQNANAISQCVLSQLEIILKQKKDKLIGQSYDGAAVMSGVLGGVQAKVRDCYKYAYFVHCYAHQLNLIMERAAKQNTKARIFFANLSSIPAFFSRSPHRQSVLDTCVSKIIPSAGATRWNFKIRTVNVVHEKKEPLLECFETIMESETSNNITINEASALVRTLEDPEFNFWLSFFHLLMPHVDILYNQLQHHQLNLSKVQLCISSFVNAIQTIRNSAQLSSENCENENPSKRRKVEGNQTRVAAAKEVCDLIITQAKTRFQFIDHHLIISSLLCQEKFECYKSSFPENDLNASFSEVVKLLRIAITIPMTTSEPERCFSYLERVKSYLKNTMSEERLTALAMLSIEKAMLNDISDFNKKATKAGEAEQLVKDAIDIGYRHIDTAMIYQNEKEVGAGIRAKIAEGVVKREDIFLTSKLWCTYHKPEHVVPACKKTLSDLGLDYLDLYLIHWPVAFKEGDDLWPKDANGKIICTDVDYVETWKAMEQCVKLGLAKSIGISNFNTQQIKRVLEVATITPAVNQVECHPYLNQSKLIAFCKERNIVITAYSPLGSPNSIAKDDAPAPLKDPKLQEIANKYKKSVAQVILRYLIQHGTVPIPKSSNKKRLQENFDIFDFELSSAEVAAIDGLDKNFRICAFSELLELLEEYEPRDIYNADETGLFFNCLPDRMLALKGESCHGGKSAKEQLTVLLCTNSDGSDKQVPIIIGKSAKPRYILHALDKFFGAKGRKILLFIDNCAAHSPDTSSLKNVKVIFYPSNCTSVVQPLDLGVIKNFKQAYRKQLVQRALCLMDERKEVKMKIDILQVIHFIVSGWQQVTQFTIQNCFVKCGYGDRNEESDMSEVNRNDEDEDWTQLETGTAGIDFDAYVSVDQELATCGVLSVEEMCEEVVNGSSMEEGQVDSDYNDKVDPKPVPSFQGALSAFETMRAFIYAHEIADRDQVNIINIEKLLFSLKSKGASKEMKISDFFSKK</sequence>
<dbReference type="Gene3D" id="3.20.20.100">
    <property type="entry name" value="NADP-dependent oxidoreductase domain"/>
    <property type="match status" value="1"/>
</dbReference>
<dbReference type="Pfam" id="PF05699">
    <property type="entry name" value="Dimer_Tnp_hAT"/>
    <property type="match status" value="1"/>
</dbReference>
<dbReference type="SUPFAM" id="SSF51430">
    <property type="entry name" value="NAD(P)-linked oxidoreductase"/>
    <property type="match status" value="1"/>
</dbReference>
<protein>
    <recommendedName>
        <fullName evidence="1">TTF-type domain-containing protein</fullName>
    </recommendedName>
</protein>
<dbReference type="InterPro" id="IPR020471">
    <property type="entry name" value="AKR"/>
</dbReference>
<dbReference type="InterPro" id="IPR023210">
    <property type="entry name" value="NADP_OxRdtase_dom"/>
</dbReference>
<dbReference type="SUPFAM" id="SSF53098">
    <property type="entry name" value="Ribonuclease H-like"/>
    <property type="match status" value="1"/>
</dbReference>
<dbReference type="InterPro" id="IPR025398">
    <property type="entry name" value="DUF4371"/>
</dbReference>
<dbReference type="InterPro" id="IPR018170">
    <property type="entry name" value="Aldo/ket_reductase_CS"/>
</dbReference>
<proteinExistence type="predicted"/>
<accession>A0ABQ8SB67</accession>